<feature type="transmembrane region" description="Helical" evidence="1">
    <location>
        <begin position="116"/>
        <end position="136"/>
    </location>
</feature>
<evidence type="ECO:0000313" key="4">
    <source>
        <dbReference type="Proteomes" id="UP000094094"/>
    </source>
</evidence>
<protein>
    <recommendedName>
        <fullName evidence="5">Sortase</fullName>
    </recommendedName>
</protein>
<feature type="signal peptide" evidence="2">
    <location>
        <begin position="1"/>
        <end position="26"/>
    </location>
</feature>
<keyword evidence="1" id="KW-1133">Transmembrane helix</keyword>
<accession>A0A1D7VJ43</accession>
<keyword evidence="1" id="KW-0812">Transmembrane</keyword>
<dbReference type="AlphaFoldDB" id="A0A1D7VJ43"/>
<keyword evidence="1" id="KW-0472">Membrane</keyword>
<keyword evidence="4" id="KW-1185">Reference proteome</keyword>
<evidence type="ECO:0000313" key="3">
    <source>
        <dbReference type="EMBL" id="AOP46770.1"/>
    </source>
</evidence>
<proteinExistence type="predicted"/>
<sequence length="145" mass="14481">MKLAHPAVLVLLGAAALGAAAPAAPARVEPDPVVAGQRVHLGDGGRCADAGAARADSTLFGPVALRPGAHGMAADVRVPERAAPGRHTVTFRCAPGGETFTETLTVRRGRVEGVDVPQAAGGLALLVLAGGAAYLLRRRGAAARS</sequence>
<evidence type="ECO:0000256" key="2">
    <source>
        <dbReference type="SAM" id="SignalP"/>
    </source>
</evidence>
<evidence type="ECO:0008006" key="5">
    <source>
        <dbReference type="Google" id="ProtNLM"/>
    </source>
</evidence>
<dbReference type="Proteomes" id="UP000094094">
    <property type="component" value="Chromosome"/>
</dbReference>
<feature type="chain" id="PRO_5009101042" description="Sortase" evidence="2">
    <location>
        <begin position="27"/>
        <end position="145"/>
    </location>
</feature>
<dbReference type="EMBL" id="CP017157">
    <property type="protein sequence ID" value="AOP46770.1"/>
    <property type="molecule type" value="Genomic_DNA"/>
</dbReference>
<evidence type="ECO:0000256" key="1">
    <source>
        <dbReference type="SAM" id="Phobius"/>
    </source>
</evidence>
<keyword evidence="2" id="KW-0732">Signal</keyword>
<gene>
    <name evidence="3" type="ORF">SL103_11405</name>
</gene>
<reference evidence="3 4" key="1">
    <citation type="submission" date="2016-09" db="EMBL/GenBank/DDBJ databases">
        <title>Complete genome sequencing of Streptomyces lydicus 103 and metabolic pathways analysis of antibiotic biosynthesis.</title>
        <authorList>
            <person name="Jia N."/>
            <person name="Ding M.-Z."/>
            <person name="Gao F."/>
            <person name="Yuan Y.-J."/>
        </authorList>
    </citation>
    <scope>NUCLEOTIDE SEQUENCE [LARGE SCALE GENOMIC DNA]</scope>
    <source>
        <strain evidence="3 4">103</strain>
    </source>
</reference>
<dbReference type="KEGG" id="slc:SL103_11405"/>
<dbReference type="OrthoDB" id="3403816at2"/>
<name>A0A1D7VJ43_9ACTN</name>
<dbReference type="RefSeq" id="WP_069568750.1">
    <property type="nucleotide sequence ID" value="NZ_CP017157.1"/>
</dbReference>
<organism evidence="3 4">
    <name type="scientific">Streptomyces lydicus</name>
    <dbReference type="NCBI Taxonomy" id="47763"/>
    <lineage>
        <taxon>Bacteria</taxon>
        <taxon>Bacillati</taxon>
        <taxon>Actinomycetota</taxon>
        <taxon>Actinomycetes</taxon>
        <taxon>Kitasatosporales</taxon>
        <taxon>Streptomycetaceae</taxon>
        <taxon>Streptomyces</taxon>
    </lineage>
</organism>